<dbReference type="PANTHER" id="PTHR31609">
    <property type="entry name" value="YDJC DEACETYLASE FAMILY MEMBER"/>
    <property type="match status" value="1"/>
</dbReference>
<organism evidence="6 7">
    <name type="scientific">Paucibacter sediminis</name>
    <dbReference type="NCBI Taxonomy" id="3019553"/>
    <lineage>
        <taxon>Bacteria</taxon>
        <taxon>Pseudomonadati</taxon>
        <taxon>Pseudomonadota</taxon>
        <taxon>Betaproteobacteria</taxon>
        <taxon>Burkholderiales</taxon>
        <taxon>Sphaerotilaceae</taxon>
        <taxon>Roseateles</taxon>
    </lineage>
</organism>
<dbReference type="Gene3D" id="3.20.20.370">
    <property type="entry name" value="Glycoside hydrolase/deacetylase"/>
    <property type="match status" value="1"/>
</dbReference>
<evidence type="ECO:0000256" key="3">
    <source>
        <dbReference type="ARBA" id="ARBA00022801"/>
    </source>
</evidence>
<name>A0AA95SPS6_9BURK</name>
<dbReference type="KEGG" id="pais:PFX98_20270"/>
<gene>
    <name evidence="6" type="ORF">PFX98_20270</name>
</gene>
<sequence>MKRVQICADDYGFDAAVSQGILDGIDAGRLSATSCMVLSPAWAQWAPALRERAGAADVGLHLDVNEFAGYARRSLSGWIAAAYLGAIARRDADAWVASQLDAFEATLGRAPDYLDGHQHVHQLPVLREAVVAALARRYGRGCALRNTRARRWRGPKAAVIAALGAGRLQGLAQAQGLAMNRDFAGVYDFGPEARFGELVAAWLAGLPDGGLLMTHPGRAGGTETRADPIRAARVREHAFWLSTEAGELLARQGVQLGLCADWR</sequence>
<dbReference type="CDD" id="cd10807">
    <property type="entry name" value="YdjC_like_3"/>
    <property type="match status" value="1"/>
</dbReference>
<keyword evidence="5" id="KW-0119">Carbohydrate metabolism</keyword>
<dbReference type="InterPro" id="IPR011330">
    <property type="entry name" value="Glyco_hydro/deAcase_b/a-brl"/>
</dbReference>
<keyword evidence="4" id="KW-0460">Magnesium</keyword>
<dbReference type="GO" id="GO:0046872">
    <property type="term" value="F:metal ion binding"/>
    <property type="evidence" value="ECO:0007669"/>
    <property type="project" value="UniProtKB-KW"/>
</dbReference>
<dbReference type="Proteomes" id="UP001177769">
    <property type="component" value="Chromosome"/>
</dbReference>
<evidence type="ECO:0000256" key="2">
    <source>
        <dbReference type="ARBA" id="ARBA00022723"/>
    </source>
</evidence>
<proteinExistence type="predicted"/>
<reference evidence="6" key="1">
    <citation type="submission" date="2023-01" db="EMBL/GenBank/DDBJ databases">
        <title>Whole genome sequence of Paucibacter sp. S2-9 isolated from pond sediment.</title>
        <authorList>
            <person name="Jung J.Y."/>
        </authorList>
    </citation>
    <scope>NUCLEOTIDE SEQUENCE</scope>
    <source>
        <strain evidence="6">S2-9</strain>
    </source>
</reference>
<evidence type="ECO:0000256" key="1">
    <source>
        <dbReference type="ARBA" id="ARBA00001946"/>
    </source>
</evidence>
<dbReference type="AlphaFoldDB" id="A0AA95SPS6"/>
<dbReference type="SUPFAM" id="SSF88713">
    <property type="entry name" value="Glycoside hydrolase/deacetylase"/>
    <property type="match status" value="1"/>
</dbReference>
<dbReference type="EMBL" id="CP116346">
    <property type="protein sequence ID" value="WIT11211.1"/>
    <property type="molecule type" value="Genomic_DNA"/>
</dbReference>
<keyword evidence="2" id="KW-0479">Metal-binding</keyword>
<dbReference type="GO" id="GO:0019213">
    <property type="term" value="F:deacetylase activity"/>
    <property type="evidence" value="ECO:0007669"/>
    <property type="project" value="TreeGrafter"/>
</dbReference>
<dbReference type="GO" id="GO:0016787">
    <property type="term" value="F:hydrolase activity"/>
    <property type="evidence" value="ECO:0007669"/>
    <property type="project" value="UniProtKB-KW"/>
</dbReference>
<keyword evidence="7" id="KW-1185">Reference proteome</keyword>
<dbReference type="RefSeq" id="WP_285232289.1">
    <property type="nucleotide sequence ID" value="NZ_CP116346.1"/>
</dbReference>
<keyword evidence="3" id="KW-0378">Hydrolase</keyword>
<comment type="cofactor">
    <cofactor evidence="1">
        <name>Mg(2+)</name>
        <dbReference type="ChEBI" id="CHEBI:18420"/>
    </cofactor>
</comment>
<dbReference type="GO" id="GO:0005975">
    <property type="term" value="P:carbohydrate metabolic process"/>
    <property type="evidence" value="ECO:0007669"/>
    <property type="project" value="InterPro"/>
</dbReference>
<accession>A0AA95SPS6</accession>
<evidence type="ECO:0000313" key="7">
    <source>
        <dbReference type="Proteomes" id="UP001177769"/>
    </source>
</evidence>
<dbReference type="InterPro" id="IPR006879">
    <property type="entry name" value="YdjC-like"/>
</dbReference>
<evidence type="ECO:0000313" key="6">
    <source>
        <dbReference type="EMBL" id="WIT11211.1"/>
    </source>
</evidence>
<dbReference type="Pfam" id="PF04794">
    <property type="entry name" value="YdjC"/>
    <property type="match status" value="1"/>
</dbReference>
<evidence type="ECO:0000256" key="5">
    <source>
        <dbReference type="ARBA" id="ARBA00023277"/>
    </source>
</evidence>
<dbReference type="PANTHER" id="PTHR31609:SF1">
    <property type="entry name" value="CARBOHYDRATE DEACETYLASE"/>
    <property type="match status" value="1"/>
</dbReference>
<evidence type="ECO:0000256" key="4">
    <source>
        <dbReference type="ARBA" id="ARBA00022842"/>
    </source>
</evidence>
<protein>
    <submittedName>
        <fullName evidence="6">ChbG/HpnK family deacetylase</fullName>
    </submittedName>
</protein>